<gene>
    <name evidence="1" type="ORF">K5L39_12655</name>
</gene>
<reference evidence="1 2" key="1">
    <citation type="submission" date="2023-12" db="EMBL/GenBank/DDBJ databases">
        <title>Description of new species of Mycobacterium terrae complex isolated from sewage at the Sao Paulo Zoological Park Foundation in Brazil.</title>
        <authorList>
            <person name="Romagnoli C.L."/>
            <person name="Conceicao E.C."/>
            <person name="Machado E."/>
            <person name="Barreto L.B.P.F."/>
            <person name="Sharma A."/>
            <person name="Silva N.M."/>
            <person name="Marques L.E."/>
            <person name="Juliana M.A."/>
            <person name="Lourenco M.C.S."/>
            <person name="Digiampietri L.A."/>
            <person name="Suffys P.N."/>
            <person name="Viana-Niero C."/>
        </authorList>
    </citation>
    <scope>NUCLEOTIDE SEQUENCE [LARGE SCALE GENOMIC DNA]</scope>
    <source>
        <strain evidence="1 2">MYC017</strain>
    </source>
</reference>
<dbReference type="Gene3D" id="3.10.450.50">
    <property type="match status" value="1"/>
</dbReference>
<dbReference type="RefSeq" id="WP_225398464.1">
    <property type="nucleotide sequence ID" value="NZ_JAYJJQ010000011.1"/>
</dbReference>
<keyword evidence="2" id="KW-1185">Reference proteome</keyword>
<accession>A0ABU5Z1E7</accession>
<evidence type="ECO:0000313" key="1">
    <source>
        <dbReference type="EMBL" id="MEB3070039.1"/>
    </source>
</evidence>
<dbReference type="Pfam" id="PF02810">
    <property type="entry name" value="SEC-C"/>
    <property type="match status" value="1"/>
</dbReference>
<sequence length="650" mass="70134">MTEHSDLIELLSAILAGHGPLAEDDIDEFLREAGVADPARALRRLRLRIDLPAGQLVDGRWAWLPSLLAGRVFTHRVTEPEVGFDVLTVSPDLAPIAALCASATYQRLADGSAVHLVTPGDEQLLSQLDIPEWLFNHGDVLAFAVGTFERLGVDNGNLVGLRLGDAGLVVERVTTTAQTTVGAELAVLLDAQPERVEALVWTACLASPTLCTEPAAPLSELVAEQGLARHGNWLAPTDFNFRVWAFGRECDRLARHHRLTDDAAVALNTLLRLYGLLMLHDLRQSLPSADGVEPAVVDIGDTMDDVGNALADPAIAEALASETIPDGRLSAGGLRALANALEPRVASSARVACQWLRAVACERDGDMAGFERALLEAQAMDGDWPLPLFDLAEIASYRGDAEAGLALLRRARAKADHPLVYLLRLHHCPPPADLGRNAPCWCGSGRKYKKCHLGGLPLRDRVGWLYHKALAHVLLGNWTDLRYAVALKRCGSVIDDGVAEFNAALADPVVIDTVLFEGGGFDEFLTVRGTLLPDDELQLAEQWLRTPRSVFEVEQVQHGGSTVVRDAGTGERHEVDGSDYPLQAGQLVCARLASDGVGLRFFALEPVSAQQRDPLIKLLARYPDPLEFVALLSDGADTSSPVRAVAHHSL</sequence>
<organism evidence="1 2">
    <name type="scientific">[Mycobacterium] vasticus</name>
    <dbReference type="NCBI Taxonomy" id="2875777"/>
    <lineage>
        <taxon>Bacteria</taxon>
        <taxon>Bacillati</taxon>
        <taxon>Actinomycetota</taxon>
        <taxon>Actinomycetes</taxon>
        <taxon>Mycobacteriales</taxon>
        <taxon>Mycobacteriaceae</taxon>
        <taxon>Mycolicibacter</taxon>
    </lineage>
</organism>
<evidence type="ECO:0000313" key="2">
    <source>
        <dbReference type="Proteomes" id="UP001299283"/>
    </source>
</evidence>
<dbReference type="InterPro" id="IPR004027">
    <property type="entry name" value="SEC_C_motif"/>
</dbReference>
<dbReference type="SUPFAM" id="SSF103642">
    <property type="entry name" value="Sec-C motif"/>
    <property type="match status" value="1"/>
</dbReference>
<name>A0ABU5Z1E7_9MYCO</name>
<dbReference type="EMBL" id="JAYJJQ010000011">
    <property type="protein sequence ID" value="MEB3070039.1"/>
    <property type="molecule type" value="Genomic_DNA"/>
</dbReference>
<dbReference type="Proteomes" id="UP001299283">
    <property type="component" value="Unassembled WGS sequence"/>
</dbReference>
<proteinExistence type="predicted"/>
<protein>
    <submittedName>
        <fullName evidence="1">SEC-C domain-containing protein</fullName>
    </submittedName>
</protein>
<comment type="caution">
    <text evidence="1">The sequence shown here is derived from an EMBL/GenBank/DDBJ whole genome shotgun (WGS) entry which is preliminary data.</text>
</comment>